<dbReference type="OrthoDB" id="3693743at2759"/>
<dbReference type="Proteomes" id="UP000800038">
    <property type="component" value="Unassembled WGS sequence"/>
</dbReference>
<gene>
    <name evidence="1" type="ORF">EJ02DRAFT_460783</name>
</gene>
<protein>
    <submittedName>
        <fullName evidence="1">Uncharacterized protein</fullName>
    </submittedName>
</protein>
<evidence type="ECO:0000313" key="1">
    <source>
        <dbReference type="EMBL" id="KAF1934964.1"/>
    </source>
</evidence>
<sequence>MNPAIFPPASSLPSSLYVLRTLVLYYMQALCEEVVLLSTRIAKMGNLLHSTVHYEQRIKVYEAVNYNAHNKAPEDHLAINLRAA</sequence>
<organism evidence="1 2">
    <name type="scientific">Clathrospora elynae</name>
    <dbReference type="NCBI Taxonomy" id="706981"/>
    <lineage>
        <taxon>Eukaryota</taxon>
        <taxon>Fungi</taxon>
        <taxon>Dikarya</taxon>
        <taxon>Ascomycota</taxon>
        <taxon>Pezizomycotina</taxon>
        <taxon>Dothideomycetes</taxon>
        <taxon>Pleosporomycetidae</taxon>
        <taxon>Pleosporales</taxon>
        <taxon>Diademaceae</taxon>
        <taxon>Clathrospora</taxon>
    </lineage>
</organism>
<evidence type="ECO:0000313" key="2">
    <source>
        <dbReference type="Proteomes" id="UP000800038"/>
    </source>
</evidence>
<accession>A0A6A5S650</accession>
<dbReference type="AlphaFoldDB" id="A0A6A5S650"/>
<reference evidence="1" key="1">
    <citation type="journal article" date="2020" name="Stud. Mycol.">
        <title>101 Dothideomycetes genomes: a test case for predicting lifestyles and emergence of pathogens.</title>
        <authorList>
            <person name="Haridas S."/>
            <person name="Albert R."/>
            <person name="Binder M."/>
            <person name="Bloem J."/>
            <person name="Labutti K."/>
            <person name="Salamov A."/>
            <person name="Andreopoulos B."/>
            <person name="Baker S."/>
            <person name="Barry K."/>
            <person name="Bills G."/>
            <person name="Bluhm B."/>
            <person name="Cannon C."/>
            <person name="Castanera R."/>
            <person name="Culley D."/>
            <person name="Daum C."/>
            <person name="Ezra D."/>
            <person name="Gonzalez J."/>
            <person name="Henrissat B."/>
            <person name="Kuo A."/>
            <person name="Liang C."/>
            <person name="Lipzen A."/>
            <person name="Lutzoni F."/>
            <person name="Magnuson J."/>
            <person name="Mondo S."/>
            <person name="Nolan M."/>
            <person name="Ohm R."/>
            <person name="Pangilinan J."/>
            <person name="Park H.-J."/>
            <person name="Ramirez L."/>
            <person name="Alfaro M."/>
            <person name="Sun H."/>
            <person name="Tritt A."/>
            <person name="Yoshinaga Y."/>
            <person name="Zwiers L.-H."/>
            <person name="Turgeon B."/>
            <person name="Goodwin S."/>
            <person name="Spatafora J."/>
            <person name="Crous P."/>
            <person name="Grigoriev I."/>
        </authorList>
    </citation>
    <scope>NUCLEOTIDE SEQUENCE</scope>
    <source>
        <strain evidence="1">CBS 161.51</strain>
    </source>
</reference>
<keyword evidence="2" id="KW-1185">Reference proteome</keyword>
<dbReference type="EMBL" id="ML976336">
    <property type="protein sequence ID" value="KAF1934964.1"/>
    <property type="molecule type" value="Genomic_DNA"/>
</dbReference>
<proteinExistence type="predicted"/>
<name>A0A6A5S650_9PLEO</name>